<feature type="compositionally biased region" description="Pro residues" evidence="1">
    <location>
        <begin position="128"/>
        <end position="145"/>
    </location>
</feature>
<sequence length="186" mass="19811">MPKRKNTESGYICNCEQHCGGVATPVSAAVWRKHKPHRIGRVVDALKGVIGKVLGRGASGPGEQGGSAKRRRADEPTGGPNAASSSSSRAQTNSPPHLPAEEEEMDVDDAPLRGKTPENDGPHLFSDPVPPLSPPRTPPRTPPHSPSRSPSRSPSECNPPTKLRRRSADTFHIGRTHQGSVVSVRP</sequence>
<reference evidence="2 3" key="1">
    <citation type="journal article" date="2018" name="Biotechnol. Biofuels">
        <title>Integrative visual omics of the white-rot fungus Polyporus brumalis exposes the biotechnological potential of its oxidative enzymes for delignifying raw plant biomass.</title>
        <authorList>
            <person name="Miyauchi S."/>
            <person name="Rancon A."/>
            <person name="Drula E."/>
            <person name="Hage H."/>
            <person name="Chaduli D."/>
            <person name="Favel A."/>
            <person name="Grisel S."/>
            <person name="Henrissat B."/>
            <person name="Herpoel-Gimbert I."/>
            <person name="Ruiz-Duenas F.J."/>
            <person name="Chevret D."/>
            <person name="Hainaut M."/>
            <person name="Lin J."/>
            <person name="Wang M."/>
            <person name="Pangilinan J."/>
            <person name="Lipzen A."/>
            <person name="Lesage-Meessen L."/>
            <person name="Navarro D."/>
            <person name="Riley R."/>
            <person name="Grigoriev I.V."/>
            <person name="Zhou S."/>
            <person name="Raouche S."/>
            <person name="Rosso M.N."/>
        </authorList>
    </citation>
    <scope>NUCLEOTIDE SEQUENCE [LARGE SCALE GENOMIC DNA]</scope>
    <source>
        <strain evidence="2 3">BRFM 1820</strain>
    </source>
</reference>
<name>A0A371CIA2_9APHY</name>
<evidence type="ECO:0000256" key="1">
    <source>
        <dbReference type="SAM" id="MobiDB-lite"/>
    </source>
</evidence>
<feature type="compositionally biased region" description="Low complexity" evidence="1">
    <location>
        <begin position="146"/>
        <end position="160"/>
    </location>
</feature>
<keyword evidence="3" id="KW-1185">Reference proteome</keyword>
<accession>A0A371CIA2</accession>
<dbReference type="Proteomes" id="UP000256964">
    <property type="component" value="Unassembled WGS sequence"/>
</dbReference>
<evidence type="ECO:0000313" key="3">
    <source>
        <dbReference type="Proteomes" id="UP000256964"/>
    </source>
</evidence>
<dbReference type="AlphaFoldDB" id="A0A371CIA2"/>
<feature type="region of interest" description="Disordered" evidence="1">
    <location>
        <begin position="53"/>
        <end position="186"/>
    </location>
</feature>
<proteinExistence type="predicted"/>
<protein>
    <submittedName>
        <fullName evidence="2">Uncharacterized protein</fullName>
    </submittedName>
</protein>
<gene>
    <name evidence="2" type="ORF">OH76DRAFT_1423959</name>
</gene>
<evidence type="ECO:0000313" key="2">
    <source>
        <dbReference type="EMBL" id="RDX40009.1"/>
    </source>
</evidence>
<feature type="compositionally biased region" description="Polar residues" evidence="1">
    <location>
        <begin position="177"/>
        <end position="186"/>
    </location>
</feature>
<organism evidence="2 3">
    <name type="scientific">Lentinus brumalis</name>
    <dbReference type="NCBI Taxonomy" id="2498619"/>
    <lineage>
        <taxon>Eukaryota</taxon>
        <taxon>Fungi</taxon>
        <taxon>Dikarya</taxon>
        <taxon>Basidiomycota</taxon>
        <taxon>Agaricomycotina</taxon>
        <taxon>Agaricomycetes</taxon>
        <taxon>Polyporales</taxon>
        <taxon>Polyporaceae</taxon>
        <taxon>Lentinus</taxon>
    </lineage>
</organism>
<dbReference type="EMBL" id="KZ857600">
    <property type="protein sequence ID" value="RDX40009.1"/>
    <property type="molecule type" value="Genomic_DNA"/>
</dbReference>
<feature type="compositionally biased region" description="Basic and acidic residues" evidence="1">
    <location>
        <begin position="110"/>
        <end position="121"/>
    </location>
</feature>